<proteinExistence type="predicted"/>
<dbReference type="AlphaFoldDB" id="A0A1X7USS1"/>
<dbReference type="InParanoid" id="A0A1X7USS1"/>
<reference evidence="1" key="1">
    <citation type="submission" date="2017-05" db="UniProtKB">
        <authorList>
            <consortium name="EnsemblMetazoa"/>
        </authorList>
    </citation>
    <scope>IDENTIFICATION</scope>
</reference>
<accession>A0A1X7USS1</accession>
<dbReference type="EnsemblMetazoa" id="Aqu2.1.30569_001">
    <property type="protein sequence ID" value="Aqu2.1.30569_001"/>
    <property type="gene ID" value="Aqu2.1.30569"/>
</dbReference>
<organism evidence="1">
    <name type="scientific">Amphimedon queenslandica</name>
    <name type="common">Sponge</name>
    <dbReference type="NCBI Taxonomy" id="400682"/>
    <lineage>
        <taxon>Eukaryota</taxon>
        <taxon>Metazoa</taxon>
        <taxon>Porifera</taxon>
        <taxon>Demospongiae</taxon>
        <taxon>Heteroscleromorpha</taxon>
        <taxon>Haplosclerida</taxon>
        <taxon>Niphatidae</taxon>
        <taxon>Amphimedon</taxon>
    </lineage>
</organism>
<protein>
    <submittedName>
        <fullName evidence="1">Uncharacterized protein</fullName>
    </submittedName>
</protein>
<sequence length="23" mass="2640">GQKEQDGGNFNVTNSWIEFLTVR</sequence>
<evidence type="ECO:0000313" key="1">
    <source>
        <dbReference type="EnsemblMetazoa" id="Aqu2.1.30569_001"/>
    </source>
</evidence>
<name>A0A1X7USS1_AMPQE</name>